<evidence type="ECO:0000313" key="2">
    <source>
        <dbReference type="Proteomes" id="UP000299102"/>
    </source>
</evidence>
<name>A0A4C1VJE0_EUMVA</name>
<dbReference type="Proteomes" id="UP000299102">
    <property type="component" value="Unassembled WGS sequence"/>
</dbReference>
<accession>A0A4C1VJE0</accession>
<sequence length="168" mass="19111">MEKTGIGKNTGIIGKINDLKEAKYYTIMFDFIPDVSRTEQMSQTLEKLTVDDLDIEQCRVANFIIMGPLLPAFIKEFVFIYKLLSAILACARIAERNELTEFVPCLAHSLNLVEVAEALEGVEQTSHAPEAKYEAGHLSTDMKNFKFNLTLTIWVHIFREVNRVNIEI</sequence>
<organism evidence="1 2">
    <name type="scientific">Eumeta variegata</name>
    <name type="common">Bagworm moth</name>
    <name type="synonym">Eumeta japonica</name>
    <dbReference type="NCBI Taxonomy" id="151549"/>
    <lineage>
        <taxon>Eukaryota</taxon>
        <taxon>Metazoa</taxon>
        <taxon>Ecdysozoa</taxon>
        <taxon>Arthropoda</taxon>
        <taxon>Hexapoda</taxon>
        <taxon>Insecta</taxon>
        <taxon>Pterygota</taxon>
        <taxon>Neoptera</taxon>
        <taxon>Endopterygota</taxon>
        <taxon>Lepidoptera</taxon>
        <taxon>Glossata</taxon>
        <taxon>Ditrysia</taxon>
        <taxon>Tineoidea</taxon>
        <taxon>Psychidae</taxon>
        <taxon>Oiketicinae</taxon>
        <taxon>Eumeta</taxon>
    </lineage>
</organism>
<keyword evidence="2" id="KW-1185">Reference proteome</keyword>
<protein>
    <submittedName>
        <fullName evidence="1">Uncharacterized protein</fullName>
    </submittedName>
</protein>
<dbReference type="AlphaFoldDB" id="A0A4C1VJE0"/>
<gene>
    <name evidence="1" type="ORF">EVAR_27467_1</name>
</gene>
<evidence type="ECO:0000313" key="1">
    <source>
        <dbReference type="EMBL" id="GBP39106.1"/>
    </source>
</evidence>
<comment type="caution">
    <text evidence="1">The sequence shown here is derived from an EMBL/GenBank/DDBJ whole genome shotgun (WGS) entry which is preliminary data.</text>
</comment>
<reference evidence="1 2" key="1">
    <citation type="journal article" date="2019" name="Commun. Biol.">
        <title>The bagworm genome reveals a unique fibroin gene that provides high tensile strength.</title>
        <authorList>
            <person name="Kono N."/>
            <person name="Nakamura H."/>
            <person name="Ohtoshi R."/>
            <person name="Tomita M."/>
            <person name="Numata K."/>
            <person name="Arakawa K."/>
        </authorList>
    </citation>
    <scope>NUCLEOTIDE SEQUENCE [LARGE SCALE GENOMIC DNA]</scope>
</reference>
<dbReference type="EMBL" id="BGZK01000359">
    <property type="protein sequence ID" value="GBP39106.1"/>
    <property type="molecule type" value="Genomic_DNA"/>
</dbReference>
<proteinExistence type="predicted"/>